<dbReference type="Proteomes" id="UP000663828">
    <property type="component" value="Unassembled WGS sequence"/>
</dbReference>
<dbReference type="OrthoDB" id="10035061at2759"/>
<proteinExistence type="predicted"/>
<evidence type="ECO:0000313" key="2">
    <source>
        <dbReference type="EMBL" id="CAF0997483.1"/>
    </source>
</evidence>
<feature type="compositionally biased region" description="Low complexity" evidence="1">
    <location>
        <begin position="23"/>
        <end position="41"/>
    </location>
</feature>
<dbReference type="Proteomes" id="UP000663852">
    <property type="component" value="Unassembled WGS sequence"/>
</dbReference>
<sequence>MSETSVTKDNQMNETATKPSRPPITRATTLPTTPTSPLATNPWYQQRFELYRDVIEEKLRDEYPNLPSKHSIQPANIEHSTVKGYDLDFPIELNNGQSAIVSLAYGNGPRPPYTKDERRKLITIRQNTTDNQ</sequence>
<organism evidence="2 4">
    <name type="scientific">Adineta ricciae</name>
    <name type="common">Rotifer</name>
    <dbReference type="NCBI Taxonomy" id="249248"/>
    <lineage>
        <taxon>Eukaryota</taxon>
        <taxon>Metazoa</taxon>
        <taxon>Spiralia</taxon>
        <taxon>Gnathifera</taxon>
        <taxon>Rotifera</taxon>
        <taxon>Eurotatoria</taxon>
        <taxon>Bdelloidea</taxon>
        <taxon>Adinetida</taxon>
        <taxon>Adinetidae</taxon>
        <taxon>Adineta</taxon>
    </lineage>
</organism>
<dbReference type="AlphaFoldDB" id="A0A814GJZ0"/>
<dbReference type="EMBL" id="CAJNOR010000747">
    <property type="protein sequence ID" value="CAF0997483.1"/>
    <property type="molecule type" value="Genomic_DNA"/>
</dbReference>
<dbReference type="EMBL" id="CAJNOJ010000109">
    <property type="protein sequence ID" value="CAF1129451.1"/>
    <property type="molecule type" value="Genomic_DNA"/>
</dbReference>
<evidence type="ECO:0000256" key="1">
    <source>
        <dbReference type="SAM" id="MobiDB-lite"/>
    </source>
</evidence>
<reference evidence="2" key="1">
    <citation type="submission" date="2021-02" db="EMBL/GenBank/DDBJ databases">
        <authorList>
            <person name="Nowell W R."/>
        </authorList>
    </citation>
    <scope>NUCLEOTIDE SEQUENCE</scope>
</reference>
<accession>A0A814GJZ0</accession>
<evidence type="ECO:0000313" key="3">
    <source>
        <dbReference type="EMBL" id="CAF1129451.1"/>
    </source>
</evidence>
<evidence type="ECO:0000313" key="4">
    <source>
        <dbReference type="Proteomes" id="UP000663828"/>
    </source>
</evidence>
<protein>
    <submittedName>
        <fullName evidence="2">Uncharacterized protein</fullName>
    </submittedName>
</protein>
<gene>
    <name evidence="3" type="ORF">EDS130_LOCUS21496</name>
    <name evidence="2" type="ORF">XAT740_LOCUS13024</name>
</gene>
<keyword evidence="4" id="KW-1185">Reference proteome</keyword>
<feature type="region of interest" description="Disordered" evidence="1">
    <location>
        <begin position="1"/>
        <end position="41"/>
    </location>
</feature>
<comment type="caution">
    <text evidence="2">The sequence shown here is derived from an EMBL/GenBank/DDBJ whole genome shotgun (WGS) entry which is preliminary data.</text>
</comment>
<feature type="compositionally biased region" description="Polar residues" evidence="1">
    <location>
        <begin position="1"/>
        <end position="18"/>
    </location>
</feature>
<name>A0A814GJZ0_ADIRI</name>
<feature type="region of interest" description="Disordered" evidence="1">
    <location>
        <begin position="107"/>
        <end position="132"/>
    </location>
</feature>